<reference evidence="2" key="1">
    <citation type="submission" date="2022-11" db="UniProtKB">
        <authorList>
            <consortium name="WormBaseParasite"/>
        </authorList>
    </citation>
    <scope>IDENTIFICATION</scope>
</reference>
<evidence type="ECO:0000313" key="1">
    <source>
        <dbReference type="Proteomes" id="UP000887580"/>
    </source>
</evidence>
<dbReference type="Proteomes" id="UP000887580">
    <property type="component" value="Unplaced"/>
</dbReference>
<name>A0AC35FJ92_9BILA</name>
<dbReference type="WBParaSite" id="PS1159_v2.g18029.t1">
    <property type="protein sequence ID" value="PS1159_v2.g18029.t1"/>
    <property type="gene ID" value="PS1159_v2.g18029"/>
</dbReference>
<proteinExistence type="predicted"/>
<protein>
    <submittedName>
        <fullName evidence="2">Uncharacterized protein</fullName>
    </submittedName>
</protein>
<sequence>MMSNDSFSGGFHRKTAPAEKAKQLKLLPNERQFVPDRISGDIPFHLYRSAFLSPKRYLEFLKKLEQSSSRHDFLFWVFDIVAAGRSTDQTVRTITANNLNDFFADPEKKHFVYINRVIASATRGSIEGAIPCSNFSEYLLMTYPEIFKPHLYEDQQNPSFTTVPNTPELYEYRSKAFSSLTKEHFYLANHDEYFLIDPMEGLTVEDFPLPVPEVRYEKLNPKKFNKNSFFSYYNHFHGLLTYVGQIFGSTDCILVDKSPYKRLQVEAYIKKIGFDKLESVASNEIQELSGNGTIVVVANDEIGGDSITTGTSYTSGYETCQYSFLRAELLHSIPPPSEHSAYVLFVDYGKVAAVSLYEIYKYTFDTYAPKILTTIVPQKKLPKIPEEDDFFFYDFMEKKYSYVGCPTKNFNPAPDPSDELDTDTDSVNFGKDAPKIDWEKENQLIERPKLDDDSESSEDDSDDEEKHVVYGVQRIVANLGNVMKIESDEEKEGDGQEEKFQSEEEDIEHY</sequence>
<evidence type="ECO:0000313" key="2">
    <source>
        <dbReference type="WBParaSite" id="PS1159_v2.g18029.t1"/>
    </source>
</evidence>
<accession>A0AC35FJ92</accession>
<organism evidence="1 2">
    <name type="scientific">Panagrolaimus sp. PS1159</name>
    <dbReference type="NCBI Taxonomy" id="55785"/>
    <lineage>
        <taxon>Eukaryota</taxon>
        <taxon>Metazoa</taxon>
        <taxon>Ecdysozoa</taxon>
        <taxon>Nematoda</taxon>
        <taxon>Chromadorea</taxon>
        <taxon>Rhabditida</taxon>
        <taxon>Tylenchina</taxon>
        <taxon>Panagrolaimomorpha</taxon>
        <taxon>Panagrolaimoidea</taxon>
        <taxon>Panagrolaimidae</taxon>
        <taxon>Panagrolaimus</taxon>
    </lineage>
</organism>